<gene>
    <name evidence="2" type="ORF">Q783_11435</name>
</gene>
<dbReference type="KEGG" id="caw:Q783_11435"/>
<dbReference type="InterPro" id="IPR016181">
    <property type="entry name" value="Acyl_CoA_acyltransferase"/>
</dbReference>
<protein>
    <submittedName>
        <fullName evidence="2">Acetyltransferase</fullName>
    </submittedName>
</protein>
<dbReference type="Pfam" id="PF13673">
    <property type="entry name" value="Acetyltransf_10"/>
    <property type="match status" value="1"/>
</dbReference>
<feature type="domain" description="N-acetyltransferase" evidence="1">
    <location>
        <begin position="5"/>
        <end position="147"/>
    </location>
</feature>
<evidence type="ECO:0000259" key="1">
    <source>
        <dbReference type="PROSITE" id="PS51186"/>
    </source>
</evidence>
<dbReference type="CDD" id="cd04301">
    <property type="entry name" value="NAT_SF"/>
    <property type="match status" value="1"/>
</dbReference>
<dbReference type="Proteomes" id="UP000017469">
    <property type="component" value="Plasmid pWNCR12"/>
</dbReference>
<name>U5SC64_9LACT</name>
<keyword evidence="2" id="KW-0614">Plasmid</keyword>
<proteinExistence type="predicted"/>
<dbReference type="AlphaFoldDB" id="U5SC64"/>
<sequence>MYTYKKYKSTDTEIYKSSLELRNELLRIPFGKSIYDDNLEIEKDNDFYGVFKKNELIGTFSCFEESPHSVRLTAFAIKSNFQGKGLGKGLVEFSISDLKERKYSNISCYALTTAVDFYRKCDFLAVEEPVLNENLGVYNCKMNCNLI</sequence>
<dbReference type="Gene3D" id="3.40.630.30">
    <property type="match status" value="1"/>
</dbReference>
<evidence type="ECO:0000313" key="2">
    <source>
        <dbReference type="EMBL" id="AGY82899.1"/>
    </source>
</evidence>
<keyword evidence="2" id="KW-0808">Transferase</keyword>
<dbReference type="RefSeq" id="WP_023171218.1">
    <property type="nucleotide sequence ID" value="NC_022601.1"/>
</dbReference>
<geneLocation type="plasmid" evidence="2 3">
    <name>pWNCR12</name>
</geneLocation>
<evidence type="ECO:0000313" key="3">
    <source>
        <dbReference type="Proteomes" id="UP000017469"/>
    </source>
</evidence>
<organism evidence="2 3">
    <name type="scientific">Carnobacterium inhibens subsp. gilichinskyi</name>
    <dbReference type="NCBI Taxonomy" id="1266845"/>
    <lineage>
        <taxon>Bacteria</taxon>
        <taxon>Bacillati</taxon>
        <taxon>Bacillota</taxon>
        <taxon>Bacilli</taxon>
        <taxon>Lactobacillales</taxon>
        <taxon>Carnobacteriaceae</taxon>
        <taxon>Carnobacterium</taxon>
    </lineage>
</organism>
<dbReference type="GO" id="GO:0016747">
    <property type="term" value="F:acyltransferase activity, transferring groups other than amino-acyl groups"/>
    <property type="evidence" value="ECO:0007669"/>
    <property type="project" value="InterPro"/>
</dbReference>
<dbReference type="EMBL" id="CP006813">
    <property type="protein sequence ID" value="AGY82899.1"/>
    <property type="molecule type" value="Genomic_DNA"/>
</dbReference>
<dbReference type="SUPFAM" id="SSF55729">
    <property type="entry name" value="Acyl-CoA N-acyltransferases (Nat)"/>
    <property type="match status" value="1"/>
</dbReference>
<reference evidence="2 3" key="1">
    <citation type="journal article" date="2013" name="Genome Announc.">
        <title>Complete Genome Sequence of Carnobacterium gilichinskyi Strain WN1359T (DSM 27470T).</title>
        <authorList>
            <person name="Leonard M.T."/>
            <person name="Panayotova N."/>
            <person name="Farmerie W.G."/>
            <person name="Triplett E.W."/>
            <person name="Nicholson W.L."/>
        </authorList>
    </citation>
    <scope>NUCLEOTIDE SEQUENCE [LARGE SCALE GENOMIC DNA]</scope>
    <source>
        <strain evidence="2 3">WN1359</strain>
        <plasmid evidence="3">Plasmid pWNCR12</plasmid>
    </source>
</reference>
<dbReference type="InterPro" id="IPR000182">
    <property type="entry name" value="GNAT_dom"/>
</dbReference>
<accession>U5SC64</accession>
<dbReference type="HOGENOM" id="CLU_056607_7_1_9"/>
<dbReference type="PATRIC" id="fig|1266845.5.peg.2178"/>
<dbReference type="PROSITE" id="PS51186">
    <property type="entry name" value="GNAT"/>
    <property type="match status" value="1"/>
</dbReference>